<evidence type="ECO:0000313" key="5">
    <source>
        <dbReference type="Proteomes" id="UP000694557"/>
    </source>
</evidence>
<dbReference type="InterPro" id="IPR011993">
    <property type="entry name" value="PH-like_dom_sf"/>
</dbReference>
<dbReference type="InterPro" id="IPR001849">
    <property type="entry name" value="PH_domain"/>
</dbReference>
<dbReference type="PROSITE" id="PS50003">
    <property type="entry name" value="PH_DOMAIN"/>
    <property type="match status" value="1"/>
</dbReference>
<dbReference type="PANTHER" id="PTHR13944">
    <property type="entry name" value="AGAP007712-PA"/>
    <property type="match status" value="1"/>
</dbReference>
<dbReference type="InterPro" id="IPR035899">
    <property type="entry name" value="DBL_dom_sf"/>
</dbReference>
<proteinExistence type="predicted"/>
<feature type="domain" description="PH" evidence="3">
    <location>
        <begin position="76"/>
        <end position="178"/>
    </location>
</feature>
<dbReference type="PANTHER" id="PTHR13944:SF18">
    <property type="entry name" value="A-KINASE ANCHOR PROTEIN 13"/>
    <property type="match status" value="1"/>
</dbReference>
<dbReference type="Proteomes" id="UP000694557">
    <property type="component" value="Unassembled WGS sequence"/>
</dbReference>
<evidence type="ECO:0000256" key="2">
    <source>
        <dbReference type="SAM" id="MobiDB-lite"/>
    </source>
</evidence>
<feature type="compositionally biased region" description="Basic and acidic residues" evidence="2">
    <location>
        <begin position="191"/>
        <end position="207"/>
    </location>
</feature>
<name>A0A8C7N0G3_ONCKI</name>
<dbReference type="Gene3D" id="2.30.29.30">
    <property type="entry name" value="Pleckstrin-homology domain (PH domain)/Phosphotyrosine-binding domain (PTB)"/>
    <property type="match status" value="1"/>
</dbReference>
<protein>
    <recommendedName>
        <fullName evidence="3">PH domain-containing protein</fullName>
    </recommendedName>
</protein>
<keyword evidence="1" id="KW-0344">Guanine-nucleotide releasing factor</keyword>
<reference evidence="4" key="2">
    <citation type="submission" date="2025-09" db="UniProtKB">
        <authorList>
            <consortium name="Ensembl"/>
        </authorList>
    </citation>
    <scope>IDENTIFICATION</scope>
</reference>
<keyword evidence="5" id="KW-1185">Reference proteome</keyword>
<evidence type="ECO:0000256" key="1">
    <source>
        <dbReference type="ARBA" id="ARBA00022658"/>
    </source>
</evidence>
<dbReference type="GO" id="GO:0071875">
    <property type="term" value="P:adrenergic receptor signaling pathway"/>
    <property type="evidence" value="ECO:0007669"/>
    <property type="project" value="TreeGrafter"/>
</dbReference>
<dbReference type="Gene3D" id="1.10.287.2510">
    <property type="match status" value="1"/>
</dbReference>
<dbReference type="Pfam" id="PF17838">
    <property type="entry name" value="PH_16"/>
    <property type="match status" value="1"/>
</dbReference>
<dbReference type="SMART" id="SM00233">
    <property type="entry name" value="PH"/>
    <property type="match status" value="1"/>
</dbReference>
<accession>A0A8C7N0G3</accession>
<organism evidence="4 5">
    <name type="scientific">Oncorhynchus kisutch</name>
    <name type="common">Coho salmon</name>
    <name type="synonym">Salmo kisutch</name>
    <dbReference type="NCBI Taxonomy" id="8019"/>
    <lineage>
        <taxon>Eukaryota</taxon>
        <taxon>Metazoa</taxon>
        <taxon>Chordata</taxon>
        <taxon>Craniata</taxon>
        <taxon>Vertebrata</taxon>
        <taxon>Euteleostomi</taxon>
        <taxon>Actinopterygii</taxon>
        <taxon>Neopterygii</taxon>
        <taxon>Teleostei</taxon>
        <taxon>Protacanthopterygii</taxon>
        <taxon>Salmoniformes</taxon>
        <taxon>Salmonidae</taxon>
        <taxon>Salmoninae</taxon>
        <taxon>Oncorhynchus</taxon>
    </lineage>
</organism>
<dbReference type="AlphaFoldDB" id="A0A8C7N0G3"/>
<feature type="compositionally biased region" description="Acidic residues" evidence="2">
    <location>
        <begin position="180"/>
        <end position="190"/>
    </location>
</feature>
<sequence length="236" mass="27270">MQRILHHTKENEEDHEDLSDALYQVKEVITAVDSKVNEHEKKRRLKDIYSRTDSKSIMRMKSGQMFAREDLLRGRRLLYDGPLQLKNSQGKLKDVTAMLLSDIVVFLQEKDQKFVFASLDQRSTVLSLQKLIVREVANEEKGLFLITAGMEKPEMVEVHTATKEERNTWMQIIQEAIEKYEDEENPSETEEDKRLLETKAKEMRGEETPLTIDPLGHSQPIPPITIDPLSPSQLSP</sequence>
<dbReference type="GO" id="GO:0043123">
    <property type="term" value="P:positive regulation of canonical NF-kappaB signal transduction"/>
    <property type="evidence" value="ECO:0007669"/>
    <property type="project" value="TreeGrafter"/>
</dbReference>
<dbReference type="GO" id="GO:0005078">
    <property type="term" value="F:MAP-kinase scaffold activity"/>
    <property type="evidence" value="ECO:0007669"/>
    <property type="project" value="TreeGrafter"/>
</dbReference>
<dbReference type="GO" id="GO:0035023">
    <property type="term" value="P:regulation of Rho protein signal transduction"/>
    <property type="evidence" value="ECO:0007669"/>
    <property type="project" value="TreeGrafter"/>
</dbReference>
<dbReference type="GO" id="GO:0015629">
    <property type="term" value="C:actin cytoskeleton"/>
    <property type="evidence" value="ECO:0007669"/>
    <property type="project" value="TreeGrafter"/>
</dbReference>
<dbReference type="InterPro" id="IPR051632">
    <property type="entry name" value="Rho_GEF"/>
</dbReference>
<reference evidence="4" key="1">
    <citation type="submission" date="2025-08" db="UniProtKB">
        <authorList>
            <consortium name="Ensembl"/>
        </authorList>
    </citation>
    <scope>IDENTIFICATION</scope>
</reference>
<dbReference type="Ensembl" id="ENSOKIT00005098025.1">
    <property type="protein sequence ID" value="ENSOKIP00005091757.1"/>
    <property type="gene ID" value="ENSOKIG00005039982.1"/>
</dbReference>
<dbReference type="SUPFAM" id="SSF48065">
    <property type="entry name" value="DBL homology domain (DH-domain)"/>
    <property type="match status" value="1"/>
</dbReference>
<dbReference type="SUPFAM" id="SSF50729">
    <property type="entry name" value="PH domain-like"/>
    <property type="match status" value="1"/>
</dbReference>
<dbReference type="FunFam" id="2.30.29.30:FF:000021">
    <property type="entry name" value="Rho guanine nucleotide exchange factor 2"/>
    <property type="match status" value="1"/>
</dbReference>
<dbReference type="GO" id="GO:0005085">
    <property type="term" value="F:guanyl-nucleotide exchange factor activity"/>
    <property type="evidence" value="ECO:0007669"/>
    <property type="project" value="UniProtKB-KW"/>
</dbReference>
<feature type="region of interest" description="Disordered" evidence="2">
    <location>
        <begin position="180"/>
        <end position="236"/>
    </location>
</feature>
<dbReference type="GeneTree" id="ENSGT00940000154146"/>
<evidence type="ECO:0000259" key="3">
    <source>
        <dbReference type="PROSITE" id="PS50003"/>
    </source>
</evidence>
<dbReference type="InterPro" id="IPR041020">
    <property type="entry name" value="PH_16"/>
</dbReference>
<evidence type="ECO:0000313" key="4">
    <source>
        <dbReference type="Ensembl" id="ENSOKIP00005091757.1"/>
    </source>
</evidence>
<dbReference type="GO" id="GO:0016020">
    <property type="term" value="C:membrane"/>
    <property type="evidence" value="ECO:0007669"/>
    <property type="project" value="TreeGrafter"/>
</dbReference>